<protein>
    <submittedName>
        <fullName evidence="2">Chloramphenicol acetyltransferase</fullName>
    </submittedName>
</protein>
<dbReference type="Pfam" id="PF00302">
    <property type="entry name" value="CAT"/>
    <property type="match status" value="1"/>
</dbReference>
<keyword evidence="3" id="KW-1185">Reference proteome</keyword>
<sequence length="209" mass="23856">MKHILDLDKWPRKQHFEFFQQFEEPFYGVTVNVDLTLAYEHAKSAGISLFIYYLYQALGAANMVTPFRYRIEDDEVVVYDEVHASATINRPDSTFGFSHINYHPSFERFLEGAELEIARVQSTTELFPPSGGNDVLHFSALPWINFTSLSHARSFSRNDSVPKVSFGRITDIEGQKIMAVSIHVHHALMDGLHVGQYIQVYQDLLNGGL</sequence>
<comment type="caution">
    <text evidence="2">The sequence shown here is derived from an EMBL/GenBank/DDBJ whole genome shotgun (WGS) entry which is preliminary data.</text>
</comment>
<evidence type="ECO:0000313" key="3">
    <source>
        <dbReference type="Proteomes" id="UP000434850"/>
    </source>
</evidence>
<name>A0A6I4I839_9SPHI</name>
<dbReference type="AlphaFoldDB" id="A0A6I4I839"/>
<dbReference type="InterPro" id="IPR023213">
    <property type="entry name" value="CAT-like_dom_sf"/>
</dbReference>
<dbReference type="GO" id="GO:0008811">
    <property type="term" value="F:chloramphenicol O-acetyltransferase activity"/>
    <property type="evidence" value="ECO:0007669"/>
    <property type="project" value="InterPro"/>
</dbReference>
<dbReference type="PANTHER" id="PTHR38474">
    <property type="entry name" value="SLR0299 PROTEIN"/>
    <property type="match status" value="1"/>
</dbReference>
<dbReference type="SMART" id="SM01059">
    <property type="entry name" value="CAT"/>
    <property type="match status" value="1"/>
</dbReference>
<dbReference type="Gene3D" id="3.30.559.10">
    <property type="entry name" value="Chloramphenicol acetyltransferase-like domain"/>
    <property type="match status" value="1"/>
</dbReference>
<evidence type="ECO:0000313" key="2">
    <source>
        <dbReference type="EMBL" id="MVN89576.1"/>
    </source>
</evidence>
<dbReference type="EMBL" id="WQLA01000001">
    <property type="protein sequence ID" value="MVN89576.1"/>
    <property type="molecule type" value="Genomic_DNA"/>
</dbReference>
<dbReference type="PIRSF" id="PIRSF000440">
    <property type="entry name" value="CAT"/>
    <property type="match status" value="1"/>
</dbReference>
<feature type="active site" description="Proton acceptor" evidence="1">
    <location>
        <position position="186"/>
    </location>
</feature>
<keyword evidence="2" id="KW-0808">Transferase</keyword>
<organism evidence="2 3">
    <name type="scientific">Mucilaginibacter aquatilis</name>
    <dbReference type="NCBI Taxonomy" id="1517760"/>
    <lineage>
        <taxon>Bacteria</taxon>
        <taxon>Pseudomonadati</taxon>
        <taxon>Bacteroidota</taxon>
        <taxon>Sphingobacteriia</taxon>
        <taxon>Sphingobacteriales</taxon>
        <taxon>Sphingobacteriaceae</taxon>
        <taxon>Mucilaginibacter</taxon>
    </lineage>
</organism>
<dbReference type="OrthoDB" id="9801766at2"/>
<dbReference type="PANTHER" id="PTHR38474:SF1">
    <property type="entry name" value="SLR0299 PROTEIN"/>
    <property type="match status" value="1"/>
</dbReference>
<evidence type="ECO:0000256" key="1">
    <source>
        <dbReference type="PIRSR" id="PIRSR000440-1"/>
    </source>
</evidence>
<dbReference type="InterPro" id="IPR001707">
    <property type="entry name" value="Cmp_AcTrfase"/>
</dbReference>
<gene>
    <name evidence="2" type="ORF">GO816_00385</name>
</gene>
<proteinExistence type="predicted"/>
<dbReference type="Proteomes" id="UP000434850">
    <property type="component" value="Unassembled WGS sequence"/>
</dbReference>
<dbReference type="RefSeq" id="WP_157539377.1">
    <property type="nucleotide sequence ID" value="NZ_WQLA01000001.1"/>
</dbReference>
<reference evidence="2 3" key="1">
    <citation type="submission" date="2019-12" db="EMBL/GenBank/DDBJ databases">
        <title>Mucilaginibacter sp. HME9299 genome sequencing and assembly.</title>
        <authorList>
            <person name="Kang H."/>
            <person name="Kim H."/>
            <person name="Joh K."/>
        </authorList>
    </citation>
    <scope>NUCLEOTIDE SEQUENCE [LARGE SCALE GENOMIC DNA]</scope>
    <source>
        <strain evidence="2 3">HME9299</strain>
    </source>
</reference>
<accession>A0A6I4I839</accession>
<dbReference type="SUPFAM" id="SSF52777">
    <property type="entry name" value="CoA-dependent acyltransferases"/>
    <property type="match status" value="1"/>
</dbReference>